<reference evidence="1 2" key="1">
    <citation type="submission" date="2018-08" db="EMBL/GenBank/DDBJ databases">
        <title>A genome reference for cultivated species of the human gut microbiota.</title>
        <authorList>
            <person name="Zou Y."/>
            <person name="Xue W."/>
            <person name="Luo G."/>
        </authorList>
    </citation>
    <scope>NUCLEOTIDE SEQUENCE [LARGE SCALE GENOMIC DNA]</scope>
    <source>
        <strain evidence="1 2">AF35-6BH</strain>
    </source>
</reference>
<protein>
    <submittedName>
        <fullName evidence="1">Uncharacterized protein</fullName>
    </submittedName>
</protein>
<gene>
    <name evidence="1" type="ORF">DWZ83_01505</name>
</gene>
<comment type="caution">
    <text evidence="1">The sequence shown here is derived from an EMBL/GenBank/DDBJ whole genome shotgun (WGS) entry which is preliminary data.</text>
</comment>
<dbReference type="RefSeq" id="WP_118365240.1">
    <property type="nucleotide sequence ID" value="NZ_QRPK01000004.1"/>
</dbReference>
<keyword evidence="2" id="KW-1185">Reference proteome</keyword>
<dbReference type="OrthoDB" id="1646635at2"/>
<evidence type="ECO:0000313" key="1">
    <source>
        <dbReference type="EMBL" id="RHM15021.1"/>
    </source>
</evidence>
<proteinExistence type="predicted"/>
<evidence type="ECO:0000313" key="2">
    <source>
        <dbReference type="Proteomes" id="UP000284868"/>
    </source>
</evidence>
<name>A0A415PQQ3_9FIRM</name>
<organism evidence="1 2">
    <name type="scientific">Amedibacillus dolichus</name>
    <dbReference type="NCBI Taxonomy" id="31971"/>
    <lineage>
        <taxon>Bacteria</taxon>
        <taxon>Bacillati</taxon>
        <taxon>Bacillota</taxon>
        <taxon>Erysipelotrichia</taxon>
        <taxon>Erysipelotrichales</taxon>
        <taxon>Erysipelotrichaceae</taxon>
        <taxon>Amedibacillus</taxon>
    </lineage>
</organism>
<sequence>MKESDVEGILHRHGYVFQEHATIYTTIKPGVAAYQVGLKQTMFSNKEHLLHVNEKGIIILVLDEMSGTILEDSIVLLPLEDIQQVEIIPKSFAFRLVIRTKQGDLEYNIRKTTLGAPWHKHNLIYFLHAFEVSS</sequence>
<accession>A0A415PQQ3</accession>
<dbReference type="EMBL" id="QRPK01000004">
    <property type="protein sequence ID" value="RHM15021.1"/>
    <property type="molecule type" value="Genomic_DNA"/>
</dbReference>
<dbReference type="Proteomes" id="UP000284868">
    <property type="component" value="Unassembled WGS sequence"/>
</dbReference>
<dbReference type="AlphaFoldDB" id="A0A415PQQ3"/>